<dbReference type="PANTHER" id="PTHR43436:SF1">
    <property type="entry name" value="TRANSCRIPTIONAL REGULATORY PROTEIN"/>
    <property type="match status" value="1"/>
</dbReference>
<dbReference type="STRING" id="176299.Atu4880"/>
<dbReference type="EnsemblBacteria" id="AAK88566">
    <property type="protein sequence ID" value="AAK88566"/>
    <property type="gene ID" value="Atu4880"/>
</dbReference>
<evidence type="ECO:0000313" key="5">
    <source>
        <dbReference type="Proteomes" id="UP000000813"/>
    </source>
</evidence>
<reference evidence="4 5" key="2">
    <citation type="journal article" date="2001" name="Science">
        <title>Genome sequence of the plant pathogen and biotechnology agent Agrobacterium tumefaciens C58.</title>
        <authorList>
            <person name="Goodner B."/>
            <person name="Hinkle G."/>
            <person name="Gattung S."/>
            <person name="Miller N."/>
            <person name="Blanchard M."/>
            <person name="Qurollo B."/>
            <person name="Goldman B.S."/>
            <person name="Cao Y."/>
            <person name="Askenazi M."/>
            <person name="Halling C."/>
            <person name="Mullin L."/>
            <person name="Houmiel K."/>
            <person name="Gordon J."/>
            <person name="Vaudin M."/>
            <person name="Iartchouk O."/>
            <person name="Epp A."/>
            <person name="Liu F."/>
            <person name="Wollam C."/>
            <person name="Allinger M."/>
            <person name="Doughty D."/>
            <person name="Scott C."/>
            <person name="Lappas C."/>
            <person name="Markelz B."/>
            <person name="Flanagan C."/>
            <person name="Crowell C."/>
            <person name="Gurson J."/>
            <person name="Lomo C."/>
            <person name="Sear C."/>
            <person name="Strub G."/>
            <person name="Cielo C."/>
            <person name="Slater S."/>
        </authorList>
    </citation>
    <scope>NUCLEOTIDE SEQUENCE [LARGE SCALE GENOMIC DNA]</scope>
    <source>
        <strain evidence="5">C58 / ATCC 33970</strain>
    </source>
</reference>
<dbReference type="Gene3D" id="1.10.10.60">
    <property type="entry name" value="Homeodomain-like"/>
    <property type="match status" value="2"/>
</dbReference>
<reference evidence="4 5" key="1">
    <citation type="journal article" date="2001" name="Science">
        <title>The genome of the natural genetic engineer Agrobacterium tumefaciens C58.</title>
        <authorList>
            <person name="Wood D.W."/>
            <person name="Setubal J.C."/>
            <person name="Kaul R."/>
            <person name="Monks D.E."/>
            <person name="Kitajima J.P."/>
            <person name="Okura V.K."/>
            <person name="Zhou Y."/>
            <person name="Chen L."/>
            <person name="Wood G.E."/>
            <person name="Almeida N.F.Jr."/>
            <person name="Woo L."/>
            <person name="Chen Y."/>
            <person name="Paulsen I.T."/>
            <person name="Eisen J.A."/>
            <person name="Karp P.D."/>
            <person name="Bovee D.Sr."/>
            <person name="Chapman P."/>
            <person name="Clendenning J."/>
            <person name="Deatherage G."/>
            <person name="Gillet W."/>
            <person name="Grant C."/>
            <person name="Kutyavin T."/>
            <person name="Levy R."/>
            <person name="Li M.J."/>
            <person name="McClelland E."/>
            <person name="Palmieri A."/>
            <person name="Raymond C."/>
            <person name="Rouse G."/>
            <person name="Saenphimmachak C."/>
            <person name="Wu Z."/>
            <person name="Romero P."/>
            <person name="Gordon D."/>
            <person name="Zhang S."/>
            <person name="Yoo H."/>
            <person name="Tao Y."/>
            <person name="Biddle P."/>
            <person name="Jung M."/>
            <person name="Krespan W."/>
            <person name="Perry M."/>
            <person name="Gordon-Kamm B."/>
            <person name="Liao L."/>
            <person name="Kim S."/>
            <person name="Hendrick C."/>
            <person name="Zhao Z.Y."/>
            <person name="Dolan M."/>
            <person name="Chumley F."/>
            <person name="Tingey S.V."/>
            <person name="Tomb J.F."/>
            <person name="Gordon M.P."/>
            <person name="Olson M.V."/>
            <person name="Nester E.W."/>
        </authorList>
    </citation>
    <scope>NUCLEOTIDE SEQUENCE [LARGE SCALE GENOMIC DNA]</scope>
    <source>
        <strain evidence="5">C58 / ATCC 33970</strain>
    </source>
</reference>
<keyword evidence="5" id="KW-1185">Reference proteome</keyword>
<dbReference type="EMBL" id="AE007870">
    <property type="protein sequence ID" value="AAK88566.2"/>
    <property type="molecule type" value="Genomic_DNA"/>
</dbReference>
<keyword evidence="1" id="KW-0805">Transcription regulation</keyword>
<dbReference type="Proteomes" id="UP000000813">
    <property type="component" value="Chromosome linear"/>
</dbReference>
<dbReference type="InterPro" id="IPR018060">
    <property type="entry name" value="HTH_AraC"/>
</dbReference>
<evidence type="ECO:0000256" key="1">
    <source>
        <dbReference type="ARBA" id="ARBA00023015"/>
    </source>
</evidence>
<dbReference type="PROSITE" id="PS01124">
    <property type="entry name" value="HTH_ARAC_FAMILY_2"/>
    <property type="match status" value="1"/>
</dbReference>
<keyword evidence="2" id="KW-0804">Transcription</keyword>
<dbReference type="PhylomeDB" id="Q7CW43"/>
<evidence type="ECO:0000313" key="4">
    <source>
        <dbReference type="EMBL" id="AAK88566.2"/>
    </source>
</evidence>
<evidence type="ECO:0000256" key="2">
    <source>
        <dbReference type="ARBA" id="ARBA00023163"/>
    </source>
</evidence>
<organism evidence="4 5">
    <name type="scientific">Agrobacterium fabrum (strain C58 / ATCC 33970)</name>
    <name type="common">Agrobacterium tumefaciens (strain C58)</name>
    <dbReference type="NCBI Taxonomy" id="176299"/>
    <lineage>
        <taxon>Bacteria</taxon>
        <taxon>Pseudomonadati</taxon>
        <taxon>Pseudomonadota</taxon>
        <taxon>Alphaproteobacteria</taxon>
        <taxon>Hyphomicrobiales</taxon>
        <taxon>Rhizobiaceae</taxon>
        <taxon>Rhizobium/Agrobacterium group</taxon>
        <taxon>Agrobacterium</taxon>
        <taxon>Agrobacterium tumefaciens complex</taxon>
    </lineage>
</organism>
<dbReference type="InterPro" id="IPR009594">
    <property type="entry name" value="Tscrpt_reg_HTH_AraC_N"/>
</dbReference>
<dbReference type="Pfam" id="PF06719">
    <property type="entry name" value="AraC_N"/>
    <property type="match status" value="1"/>
</dbReference>
<dbReference type="KEGG" id="atu:Atu4880"/>
<sequence>MKSEHTIEATIARHAPHDGTFETQLPGLKLIRCSETTLPMPVVYEPTLCLVAQGRKQAVLGQTSFVYDPSSYLVASVDLPVMGSVIEASKDKPYLSMQLDLDTVELADLAIRYPSEQHAPINGPIGLLLNKVDEGIIDAASRLLALLDTPRDIDALSPLAKREILYRLITGVGGAALRQIVQAGAHVNQIARSIVWIRKHFRETCSVEAGAEVAGMSRSTFHAHFKAVTNMSPLEFRTQLRLQEARRLMLSEGLDAATAGFQVGYASPSQFSREYGRVFGMSPAKHANALRQSPKQWIEPLAPVS</sequence>
<proteinExistence type="predicted"/>
<evidence type="ECO:0000259" key="3">
    <source>
        <dbReference type="PROSITE" id="PS01124"/>
    </source>
</evidence>
<dbReference type="SMART" id="SM00342">
    <property type="entry name" value="HTH_ARAC"/>
    <property type="match status" value="1"/>
</dbReference>
<protein>
    <submittedName>
        <fullName evidence="4">Transcriptional regulator, AraC family</fullName>
    </submittedName>
</protein>
<dbReference type="HOGENOM" id="CLU_000445_100_0_5"/>
<dbReference type="OrthoDB" id="9802263at2"/>
<dbReference type="InterPro" id="IPR009057">
    <property type="entry name" value="Homeodomain-like_sf"/>
</dbReference>
<dbReference type="GO" id="GO:0043565">
    <property type="term" value="F:sequence-specific DNA binding"/>
    <property type="evidence" value="ECO:0007669"/>
    <property type="project" value="InterPro"/>
</dbReference>
<dbReference type="eggNOG" id="COG2207">
    <property type="taxonomic scope" value="Bacteria"/>
</dbReference>
<dbReference type="PANTHER" id="PTHR43436">
    <property type="entry name" value="ARAC-FAMILY TRANSCRIPTIONAL REGULATOR"/>
    <property type="match status" value="1"/>
</dbReference>
<feature type="domain" description="HTH araC/xylS-type" evidence="3">
    <location>
        <begin position="191"/>
        <end position="289"/>
    </location>
</feature>
<accession>Q7CW43</accession>
<dbReference type="RefSeq" id="WP_010974250.1">
    <property type="nucleotide sequence ID" value="NC_003063.2"/>
</dbReference>
<dbReference type="GeneID" id="1136754"/>
<dbReference type="Pfam" id="PF12833">
    <property type="entry name" value="HTH_18"/>
    <property type="match status" value="1"/>
</dbReference>
<dbReference type="GO" id="GO:0003700">
    <property type="term" value="F:DNA-binding transcription factor activity"/>
    <property type="evidence" value="ECO:0007669"/>
    <property type="project" value="InterPro"/>
</dbReference>
<dbReference type="BioCyc" id="AGRO:ATU4880-MONOMER"/>
<dbReference type="AlphaFoldDB" id="Q7CW43"/>
<dbReference type="PATRIC" id="fig|176299.10.peg.4682"/>
<name>Q7CW43_AGRFC</name>
<dbReference type="SUPFAM" id="SSF46689">
    <property type="entry name" value="Homeodomain-like"/>
    <property type="match status" value="2"/>
</dbReference>
<gene>
    <name evidence="4" type="ordered locus">Atu4880</name>
</gene>